<dbReference type="EMBL" id="JBCGDP010000034">
    <property type="protein sequence ID" value="MEM0578683.1"/>
    <property type="molecule type" value="Genomic_DNA"/>
</dbReference>
<gene>
    <name evidence="1" type="ORF">WFZ86_19430</name>
</gene>
<dbReference type="Proteomes" id="UP001468798">
    <property type="component" value="Unassembled WGS sequence"/>
</dbReference>
<proteinExistence type="predicted"/>
<accession>A0ABU9NTK2</accession>
<keyword evidence="2" id="KW-1185">Reference proteome</keyword>
<sequence length="55" mass="6298">MGKLIKPMGGITDHFFVAIKNTDGSYKFIDVQNKVEYTKEAMDKTFSSYKAFEVK</sequence>
<organism evidence="1 2">
    <name type="scientific">Flavobacterium polysaccharolyticum</name>
    <dbReference type="NCBI Taxonomy" id="3133148"/>
    <lineage>
        <taxon>Bacteria</taxon>
        <taxon>Pseudomonadati</taxon>
        <taxon>Bacteroidota</taxon>
        <taxon>Flavobacteriia</taxon>
        <taxon>Flavobacteriales</taxon>
        <taxon>Flavobacteriaceae</taxon>
        <taxon>Flavobacterium</taxon>
    </lineage>
</organism>
<name>A0ABU9NTK2_9FLAO</name>
<evidence type="ECO:0000313" key="1">
    <source>
        <dbReference type="EMBL" id="MEM0578683.1"/>
    </source>
</evidence>
<evidence type="ECO:0000313" key="2">
    <source>
        <dbReference type="Proteomes" id="UP001468798"/>
    </source>
</evidence>
<comment type="caution">
    <text evidence="1">The sequence shown here is derived from an EMBL/GenBank/DDBJ whole genome shotgun (WGS) entry which is preliminary data.</text>
</comment>
<dbReference type="RefSeq" id="WP_342693489.1">
    <property type="nucleotide sequence ID" value="NZ_JBCGDP010000034.1"/>
</dbReference>
<reference evidence="1 2" key="1">
    <citation type="submission" date="2024-03" db="EMBL/GenBank/DDBJ databases">
        <title>Two novel species of the genus Flavobacterium exhibiting potentially degradation of complex polysaccharides.</title>
        <authorList>
            <person name="Lian X."/>
        </authorList>
    </citation>
    <scope>NUCLEOTIDE SEQUENCE [LARGE SCALE GENOMIC DNA]</scope>
    <source>
        <strain evidence="1 2">N6</strain>
    </source>
</reference>
<protein>
    <submittedName>
        <fullName evidence="1">Uncharacterized protein</fullName>
    </submittedName>
</protein>